<dbReference type="PANTHER" id="PTHR14269">
    <property type="entry name" value="CDP-DIACYLGLYCEROL--GLYCEROL-3-PHOSPHATE 3-PHOSPHATIDYLTRANSFERASE-RELATED"/>
    <property type="match status" value="1"/>
</dbReference>
<dbReference type="EC" id="2.7.8.5" evidence="4"/>
<dbReference type="STRING" id="234267.Acid_3845"/>
<evidence type="ECO:0000256" key="15">
    <source>
        <dbReference type="RuleBase" id="RU003750"/>
    </source>
</evidence>
<dbReference type="PANTHER" id="PTHR14269:SF62">
    <property type="entry name" value="CDP-DIACYLGLYCEROL--GLYCEROL-3-PHOSPHATE 3-PHOSPHATIDYLTRANSFERASE 1, CHLOROPLASTIC"/>
    <property type="match status" value="1"/>
</dbReference>
<gene>
    <name evidence="17" type="ordered locus">Acid_3845</name>
</gene>
<dbReference type="InterPro" id="IPR004570">
    <property type="entry name" value="Phosphatidylglycerol_P_synth"/>
</dbReference>
<dbReference type="GO" id="GO:0008444">
    <property type="term" value="F:CDP-diacylglycerol-glycerol-3-phosphate 3-phosphatidyltransferase activity"/>
    <property type="evidence" value="ECO:0007669"/>
    <property type="project" value="UniProtKB-EC"/>
</dbReference>
<protein>
    <recommendedName>
        <fullName evidence="5">CDP-diacylglycerol--glycerol-3-phosphate 3-phosphatidyltransferase</fullName>
        <ecNumber evidence="4">2.7.8.5</ecNumber>
    </recommendedName>
</protein>
<keyword evidence="6" id="KW-0444">Lipid biosynthesis</keyword>
<evidence type="ECO:0000256" key="2">
    <source>
        <dbReference type="ARBA" id="ARBA00005042"/>
    </source>
</evidence>
<dbReference type="eggNOG" id="COG0558">
    <property type="taxonomic scope" value="Bacteria"/>
</dbReference>
<evidence type="ECO:0000256" key="14">
    <source>
        <dbReference type="ARBA" id="ARBA00048586"/>
    </source>
</evidence>
<keyword evidence="9 16" id="KW-1133">Transmembrane helix</keyword>
<evidence type="ECO:0000256" key="16">
    <source>
        <dbReference type="SAM" id="Phobius"/>
    </source>
</evidence>
<evidence type="ECO:0000256" key="10">
    <source>
        <dbReference type="ARBA" id="ARBA00023098"/>
    </source>
</evidence>
<evidence type="ECO:0000256" key="6">
    <source>
        <dbReference type="ARBA" id="ARBA00022516"/>
    </source>
</evidence>
<dbReference type="HOGENOM" id="CLU_051314_6_2_0"/>
<evidence type="ECO:0000256" key="3">
    <source>
        <dbReference type="ARBA" id="ARBA00010441"/>
    </source>
</evidence>
<dbReference type="AlphaFoldDB" id="Q01ZV1"/>
<comment type="similarity">
    <text evidence="3 15">Belongs to the CDP-alcohol phosphatidyltransferase class-I family.</text>
</comment>
<dbReference type="Pfam" id="PF01066">
    <property type="entry name" value="CDP-OH_P_transf"/>
    <property type="match status" value="1"/>
</dbReference>
<keyword evidence="7 15" id="KW-0808">Transferase</keyword>
<evidence type="ECO:0000256" key="8">
    <source>
        <dbReference type="ARBA" id="ARBA00022692"/>
    </source>
</evidence>
<comment type="subcellular location">
    <subcellularLocation>
        <location evidence="1">Membrane</location>
        <topology evidence="1">Multi-pass membrane protein</topology>
    </subcellularLocation>
</comment>
<keyword evidence="11 16" id="KW-0472">Membrane</keyword>
<feature type="transmembrane region" description="Helical" evidence="16">
    <location>
        <begin position="147"/>
        <end position="173"/>
    </location>
</feature>
<evidence type="ECO:0000256" key="12">
    <source>
        <dbReference type="ARBA" id="ARBA00023209"/>
    </source>
</evidence>
<dbReference type="EMBL" id="CP000473">
    <property type="protein sequence ID" value="ABJ84814.1"/>
    <property type="molecule type" value="Genomic_DNA"/>
</dbReference>
<evidence type="ECO:0000256" key="5">
    <source>
        <dbReference type="ARBA" id="ARBA00014944"/>
    </source>
</evidence>
<sequence length="182" mass="20021" precursor="true">MPRWINLANLFTLARLVLVPFVVGAILDGRNVAALELFFAAALTDVIDGFLARNFGQGTPFGAYLDPIADKLLLSGIYLALGATGAVPWWLVALVLGRDIYILLAVIGIMALTKVRSFPPSRWGKISTFVQIATAICWMVQNIWQIALFHAIAATMVWVCAIFTLWSGVHYTLRGTQSLRTR</sequence>
<feature type="transmembrane region" description="Helical" evidence="16">
    <location>
        <begin position="7"/>
        <end position="27"/>
    </location>
</feature>
<proteinExistence type="inferred from homology"/>
<comment type="catalytic activity">
    <reaction evidence="14">
        <text>a CDP-1,2-diacyl-sn-glycerol + sn-glycerol 3-phosphate = a 1,2-diacyl-sn-glycero-3-phospho-(1'-sn-glycero-3'-phosphate) + CMP + H(+)</text>
        <dbReference type="Rhea" id="RHEA:12593"/>
        <dbReference type="ChEBI" id="CHEBI:15378"/>
        <dbReference type="ChEBI" id="CHEBI:57597"/>
        <dbReference type="ChEBI" id="CHEBI:58332"/>
        <dbReference type="ChEBI" id="CHEBI:60110"/>
        <dbReference type="ChEBI" id="CHEBI:60377"/>
        <dbReference type="EC" id="2.7.8.5"/>
    </reaction>
</comment>
<accession>Q01ZV1</accession>
<feature type="transmembrane region" description="Helical" evidence="16">
    <location>
        <begin position="72"/>
        <end position="94"/>
    </location>
</feature>
<evidence type="ECO:0000256" key="4">
    <source>
        <dbReference type="ARBA" id="ARBA00013170"/>
    </source>
</evidence>
<evidence type="ECO:0000256" key="11">
    <source>
        <dbReference type="ARBA" id="ARBA00023136"/>
    </source>
</evidence>
<name>Q01ZV1_SOLUE</name>
<dbReference type="GO" id="GO:0046474">
    <property type="term" value="P:glycerophospholipid biosynthetic process"/>
    <property type="evidence" value="ECO:0007669"/>
    <property type="project" value="TreeGrafter"/>
</dbReference>
<dbReference type="PROSITE" id="PS00379">
    <property type="entry name" value="CDP_ALCOHOL_P_TRANSF"/>
    <property type="match status" value="1"/>
</dbReference>
<dbReference type="FunCoup" id="Q01ZV1">
    <property type="interactions" value="558"/>
</dbReference>
<keyword evidence="12" id="KW-0594">Phospholipid biosynthesis</keyword>
<evidence type="ECO:0000313" key="17">
    <source>
        <dbReference type="EMBL" id="ABJ84814.1"/>
    </source>
</evidence>
<keyword evidence="13" id="KW-1208">Phospholipid metabolism</keyword>
<keyword evidence="8 16" id="KW-0812">Transmembrane</keyword>
<dbReference type="InterPro" id="IPR043130">
    <property type="entry name" value="CDP-OH_PTrfase_TM_dom"/>
</dbReference>
<evidence type="ECO:0000256" key="1">
    <source>
        <dbReference type="ARBA" id="ARBA00004141"/>
    </source>
</evidence>
<dbReference type="KEGG" id="sus:Acid_3845"/>
<evidence type="ECO:0000256" key="7">
    <source>
        <dbReference type="ARBA" id="ARBA00022679"/>
    </source>
</evidence>
<keyword evidence="10" id="KW-0443">Lipid metabolism</keyword>
<dbReference type="InParanoid" id="Q01ZV1"/>
<dbReference type="InterPro" id="IPR048254">
    <property type="entry name" value="CDP_ALCOHOL_P_TRANSF_CS"/>
</dbReference>
<feature type="transmembrane region" description="Helical" evidence="16">
    <location>
        <begin position="100"/>
        <end position="116"/>
    </location>
</feature>
<evidence type="ECO:0000256" key="13">
    <source>
        <dbReference type="ARBA" id="ARBA00023264"/>
    </source>
</evidence>
<dbReference type="Gene3D" id="1.20.120.1760">
    <property type="match status" value="1"/>
</dbReference>
<dbReference type="GO" id="GO:0016020">
    <property type="term" value="C:membrane"/>
    <property type="evidence" value="ECO:0007669"/>
    <property type="project" value="UniProtKB-SubCell"/>
</dbReference>
<comment type="pathway">
    <text evidence="2">Phospholipid metabolism; phosphatidylglycerol biosynthesis; phosphatidylglycerol from CDP-diacylglycerol: step 1/2.</text>
</comment>
<organism evidence="17">
    <name type="scientific">Solibacter usitatus (strain Ellin6076)</name>
    <dbReference type="NCBI Taxonomy" id="234267"/>
    <lineage>
        <taxon>Bacteria</taxon>
        <taxon>Pseudomonadati</taxon>
        <taxon>Acidobacteriota</taxon>
        <taxon>Terriglobia</taxon>
        <taxon>Bryobacterales</taxon>
        <taxon>Solibacteraceae</taxon>
        <taxon>Candidatus Solibacter</taxon>
    </lineage>
</organism>
<dbReference type="InterPro" id="IPR000462">
    <property type="entry name" value="CDP-OH_P_trans"/>
</dbReference>
<reference evidence="17" key="1">
    <citation type="submission" date="2006-10" db="EMBL/GenBank/DDBJ databases">
        <title>Complete sequence of Solibacter usitatus Ellin6076.</title>
        <authorList>
            <consortium name="US DOE Joint Genome Institute"/>
            <person name="Copeland A."/>
            <person name="Lucas S."/>
            <person name="Lapidus A."/>
            <person name="Barry K."/>
            <person name="Detter J.C."/>
            <person name="Glavina del Rio T."/>
            <person name="Hammon N."/>
            <person name="Israni S."/>
            <person name="Dalin E."/>
            <person name="Tice H."/>
            <person name="Pitluck S."/>
            <person name="Thompson L.S."/>
            <person name="Brettin T."/>
            <person name="Bruce D."/>
            <person name="Han C."/>
            <person name="Tapia R."/>
            <person name="Gilna P."/>
            <person name="Schmutz J."/>
            <person name="Larimer F."/>
            <person name="Land M."/>
            <person name="Hauser L."/>
            <person name="Kyrpides N."/>
            <person name="Mikhailova N."/>
            <person name="Janssen P.H."/>
            <person name="Kuske C.R."/>
            <person name="Richardson P."/>
        </authorList>
    </citation>
    <scope>NUCLEOTIDE SEQUENCE</scope>
    <source>
        <strain evidence="17">Ellin6076</strain>
    </source>
</reference>
<dbReference type="InterPro" id="IPR050324">
    <property type="entry name" value="CDP-alcohol_PTase-I"/>
</dbReference>
<evidence type="ECO:0000256" key="9">
    <source>
        <dbReference type="ARBA" id="ARBA00022989"/>
    </source>
</evidence>
<dbReference type="PIRSF" id="PIRSF000847">
    <property type="entry name" value="Phos_ph_gly_syn"/>
    <property type="match status" value="1"/>
</dbReference>
<dbReference type="OrthoDB" id="9796672at2"/>